<sequence>MEIDVLGIDLAKQVFQLHGADRRGRVVHRAKVSRSSFFESVRTLKPRKVVMEACSTAHHWARRFQSLDIDVRLISPQYVAPFVKTNKNDRNDAEAIVEAASRPAMRFVTVKSVEQQDIQAAHRMRAILLRHRTAMINQMRGLLGERGLIISRSPEAFKRAIPELLSKSADELTSFCQTLLTELLQHLHALEERIHLIEVSIQSFMKKSSLVQEDRGSARHWSHHGYRHSRCRRRRQAIQERPASGSLARPGATSILVGRQASPARHQPTRRYIPADLAHSWCAGCSAICADKN</sequence>
<feature type="domain" description="Transposase IS110-like N-terminal" evidence="1">
    <location>
        <begin position="6"/>
        <end position="143"/>
    </location>
</feature>
<dbReference type="EMBL" id="FCOK02000197">
    <property type="protein sequence ID" value="SAL75240.1"/>
    <property type="molecule type" value="Genomic_DNA"/>
</dbReference>
<gene>
    <name evidence="2" type="ORF">AWB69_09293</name>
</gene>
<dbReference type="InterPro" id="IPR002525">
    <property type="entry name" value="Transp_IS110-like_N"/>
</dbReference>
<protein>
    <submittedName>
        <fullName evidence="2">Transposase</fullName>
    </submittedName>
</protein>
<evidence type="ECO:0000313" key="3">
    <source>
        <dbReference type="Proteomes" id="UP000054683"/>
    </source>
</evidence>
<dbReference type="InterPro" id="IPR047650">
    <property type="entry name" value="Transpos_IS110"/>
</dbReference>
<dbReference type="PANTHER" id="PTHR33055:SF3">
    <property type="entry name" value="PUTATIVE TRANSPOSASE FOR IS117-RELATED"/>
    <property type="match status" value="1"/>
</dbReference>
<dbReference type="NCBIfam" id="NF033542">
    <property type="entry name" value="transpos_IS110"/>
    <property type="match status" value="1"/>
</dbReference>
<evidence type="ECO:0000259" key="1">
    <source>
        <dbReference type="Pfam" id="PF01548"/>
    </source>
</evidence>
<dbReference type="GO" id="GO:0003677">
    <property type="term" value="F:DNA binding"/>
    <property type="evidence" value="ECO:0007669"/>
    <property type="project" value="InterPro"/>
</dbReference>
<name>A0A158K3Y1_9BURK</name>
<dbReference type="Pfam" id="PF01548">
    <property type="entry name" value="DEDD_Tnp_IS110"/>
    <property type="match status" value="1"/>
</dbReference>
<evidence type="ECO:0000313" key="2">
    <source>
        <dbReference type="EMBL" id="SAL75240.1"/>
    </source>
</evidence>
<organism evidence="2 3">
    <name type="scientific">Caballeronia udeis</name>
    <dbReference type="NCBI Taxonomy" id="1232866"/>
    <lineage>
        <taxon>Bacteria</taxon>
        <taxon>Pseudomonadati</taxon>
        <taxon>Pseudomonadota</taxon>
        <taxon>Betaproteobacteria</taxon>
        <taxon>Burkholderiales</taxon>
        <taxon>Burkholderiaceae</taxon>
        <taxon>Caballeronia</taxon>
    </lineage>
</organism>
<dbReference type="GO" id="GO:0006313">
    <property type="term" value="P:DNA transposition"/>
    <property type="evidence" value="ECO:0007669"/>
    <property type="project" value="InterPro"/>
</dbReference>
<proteinExistence type="predicted"/>
<dbReference type="Proteomes" id="UP000054683">
    <property type="component" value="Unassembled WGS sequence"/>
</dbReference>
<accession>A0A158K3Y1</accession>
<reference evidence="2 3" key="1">
    <citation type="submission" date="2016-01" db="EMBL/GenBank/DDBJ databases">
        <authorList>
            <person name="Oliw E.H."/>
        </authorList>
    </citation>
    <scope>NUCLEOTIDE SEQUENCE [LARGE SCALE GENOMIC DNA]</scope>
    <source>
        <strain evidence="2">LMG 27134</strain>
    </source>
</reference>
<dbReference type="AlphaFoldDB" id="A0A158K3Y1"/>
<dbReference type="PANTHER" id="PTHR33055">
    <property type="entry name" value="TRANSPOSASE FOR INSERTION SEQUENCE ELEMENT IS1111A"/>
    <property type="match status" value="1"/>
</dbReference>
<dbReference type="GO" id="GO:0004803">
    <property type="term" value="F:transposase activity"/>
    <property type="evidence" value="ECO:0007669"/>
    <property type="project" value="InterPro"/>
</dbReference>